<name>A0A511N7Q4_DEIC1</name>
<evidence type="ECO:0000313" key="2">
    <source>
        <dbReference type="Proteomes" id="UP000321306"/>
    </source>
</evidence>
<keyword evidence="2" id="KW-1185">Reference proteome</keyword>
<organism evidence="1 2">
    <name type="scientific">Deinococcus cellulosilyticus (strain DSM 18568 / NBRC 106333 / KACC 11606 / 5516J-15)</name>
    <dbReference type="NCBI Taxonomy" id="1223518"/>
    <lineage>
        <taxon>Bacteria</taxon>
        <taxon>Thermotogati</taxon>
        <taxon>Deinococcota</taxon>
        <taxon>Deinococci</taxon>
        <taxon>Deinococcales</taxon>
        <taxon>Deinococcaceae</taxon>
        <taxon>Deinococcus</taxon>
    </lineage>
</organism>
<proteinExistence type="predicted"/>
<accession>A0A511N7Q4</accession>
<reference evidence="1 2" key="1">
    <citation type="submission" date="2019-07" db="EMBL/GenBank/DDBJ databases">
        <title>Whole genome shotgun sequence of Deinococcus cellulosilyticus NBRC 106333.</title>
        <authorList>
            <person name="Hosoyama A."/>
            <person name="Uohara A."/>
            <person name="Ohji S."/>
            <person name="Ichikawa N."/>
        </authorList>
    </citation>
    <scope>NUCLEOTIDE SEQUENCE [LARGE SCALE GENOMIC DNA]</scope>
    <source>
        <strain evidence="1 2">NBRC 106333</strain>
    </source>
</reference>
<dbReference type="EMBL" id="BJXB01000021">
    <property type="protein sequence ID" value="GEM48496.1"/>
    <property type="molecule type" value="Genomic_DNA"/>
</dbReference>
<sequence>MNEEIRKAIQEVLYQKRISQADLARRLDKTPQEISRALKDPIRGGKVPELWQDILDELDLELVIRPRAKRQAS</sequence>
<comment type="caution">
    <text evidence="1">The sequence shown here is derived from an EMBL/GenBank/DDBJ whole genome shotgun (WGS) entry which is preliminary data.</text>
</comment>
<dbReference type="SUPFAM" id="SSF47413">
    <property type="entry name" value="lambda repressor-like DNA-binding domains"/>
    <property type="match status" value="1"/>
</dbReference>
<dbReference type="AlphaFoldDB" id="A0A511N7Q4"/>
<dbReference type="InterPro" id="IPR010982">
    <property type="entry name" value="Lambda_DNA-bd_dom_sf"/>
</dbReference>
<dbReference type="RefSeq" id="WP_146887603.1">
    <property type="nucleotide sequence ID" value="NZ_BJXB01000021.1"/>
</dbReference>
<evidence type="ECO:0000313" key="1">
    <source>
        <dbReference type="EMBL" id="GEM48496.1"/>
    </source>
</evidence>
<protein>
    <recommendedName>
        <fullName evidence="3">HTH cro/C1-type domain-containing protein</fullName>
    </recommendedName>
</protein>
<dbReference type="Gene3D" id="1.10.260.40">
    <property type="entry name" value="lambda repressor-like DNA-binding domains"/>
    <property type="match status" value="1"/>
</dbReference>
<dbReference type="GO" id="GO:0003677">
    <property type="term" value="F:DNA binding"/>
    <property type="evidence" value="ECO:0007669"/>
    <property type="project" value="InterPro"/>
</dbReference>
<dbReference type="OrthoDB" id="72359at2"/>
<dbReference type="Proteomes" id="UP000321306">
    <property type="component" value="Unassembled WGS sequence"/>
</dbReference>
<evidence type="ECO:0008006" key="3">
    <source>
        <dbReference type="Google" id="ProtNLM"/>
    </source>
</evidence>
<gene>
    <name evidence="1" type="ORF">DC3_41310</name>
</gene>